<dbReference type="AlphaFoldDB" id="A0A814KL70"/>
<feature type="domain" description="Reverse transcriptase" evidence="1">
    <location>
        <begin position="491"/>
        <end position="773"/>
    </location>
</feature>
<dbReference type="PANTHER" id="PTHR47027:SF27">
    <property type="entry name" value="REVERSE TRANSCRIPTASE DOMAIN-CONTAINING PROTEIN"/>
    <property type="match status" value="1"/>
</dbReference>
<comment type="caution">
    <text evidence="2">The sequence shown here is derived from an EMBL/GenBank/DDBJ whole genome shotgun (WGS) entry which is preliminary data.</text>
</comment>
<dbReference type="SUPFAM" id="SSF56219">
    <property type="entry name" value="DNase I-like"/>
    <property type="match status" value="1"/>
</dbReference>
<organism evidence="2 3">
    <name type="scientific">Rotaria magnacalcarata</name>
    <dbReference type="NCBI Taxonomy" id="392030"/>
    <lineage>
        <taxon>Eukaryota</taxon>
        <taxon>Metazoa</taxon>
        <taxon>Spiralia</taxon>
        <taxon>Gnathifera</taxon>
        <taxon>Rotifera</taxon>
        <taxon>Eurotatoria</taxon>
        <taxon>Bdelloidea</taxon>
        <taxon>Philodinida</taxon>
        <taxon>Philodinidae</taxon>
        <taxon>Rotaria</taxon>
    </lineage>
</organism>
<dbReference type="InterPro" id="IPR043502">
    <property type="entry name" value="DNA/RNA_pol_sf"/>
</dbReference>
<accession>A0A814KL70</accession>
<dbReference type="PROSITE" id="PS50878">
    <property type="entry name" value="RT_POL"/>
    <property type="match status" value="1"/>
</dbReference>
<proteinExistence type="predicted"/>
<name>A0A814KL70_9BILA</name>
<dbReference type="PANTHER" id="PTHR47027">
    <property type="entry name" value="REVERSE TRANSCRIPTASE DOMAIN-CONTAINING PROTEIN"/>
    <property type="match status" value="1"/>
</dbReference>
<sequence>MVAIQEHRWQTSEETSTSYGVWKDTKWRFEYSSATPEGQGGVGLLMNPRMSAFFDSSEKISGRIMMVHFKGNPAITIIIVYAPTEDKSDIEKDTFYDDLEKCTQDIPPHNVLILAGDFNARIGIDSHKTNPRVIGKHTYHHSTDDNGNRLVNYCEACNIRSTQSRFPQPQSRSWTWLHPNNNSKAQLDHILINGKWINSIRNVRAYNTVELNSDHRIVSAKLMISLRTPKDNKLKRIKFDWNKLKDSSTLQSQFNIEVRNRFEILGNINPNNDIQTKYDNFLNSIQETTANLVGKIKRKTNNNWVSNDTTNLLQQRNRAKNNFKRNPITENKKTWHTLNERLDSSYQNDKIIFLEDKLEQLKQAAVSNQLRTTWSLIDEISGKRRYNNASRIKRTDGTKINSTNELMNEWKTYFENLLNVKSDASEDNEPIPPASEDLPIHQGPITAEEVEQAVKQLKDGKSPGLDYAITPEALKYGGKWIINQLCNICNDIYENQRTPTQFNTNIIIPVQKKGDKTLMTNYRGISLMSVAAKTYNRILLNRIRGPLDPFLRVNQAGFRSGRSCIDQIHVIRRILEGAIEKQLPIFITFVDFMKAFDSINRQIMFDILRHYGVPLKIVKAIEAIYHHSKSVVLVDGNVSKEFNVTTGVLQGDTLAPFLFIVVIDYIMKNVQLDHANEKGESGFITNERQSRRQPATTINDLEFADDIALFESSFERAQSQLTQTIKWANKVGLQINTKKTQALTNQTTNNRTLKVNEQDIEWINNFKYLGAMISSSETDIKVRKSLAWKAFWKMKTIWKSTTIPIHLKISIFRTSCLSILSYGCESWIITNNIEKILNSFATSCYRIMLNIKRSDKISNNRIYQIVKQEPLTQIIQRRQLRFIGHCLRRNKNELINIYALYTPKPGHGKRKRGRPRLQYHNYIASLINNDEPPTMEEIRKTAANRESWSKIVVACKPRSFAAE</sequence>
<dbReference type="InterPro" id="IPR005135">
    <property type="entry name" value="Endo/exonuclease/phosphatase"/>
</dbReference>
<dbReference type="Pfam" id="PF00078">
    <property type="entry name" value="RVT_1"/>
    <property type="match status" value="1"/>
</dbReference>
<protein>
    <recommendedName>
        <fullName evidence="1">Reverse transcriptase domain-containing protein</fullName>
    </recommendedName>
</protein>
<dbReference type="Proteomes" id="UP000663855">
    <property type="component" value="Unassembled WGS sequence"/>
</dbReference>
<evidence type="ECO:0000259" key="1">
    <source>
        <dbReference type="PROSITE" id="PS50878"/>
    </source>
</evidence>
<dbReference type="EMBL" id="CAJNOV010001215">
    <property type="protein sequence ID" value="CAF1053110.1"/>
    <property type="molecule type" value="Genomic_DNA"/>
</dbReference>
<dbReference type="InterPro" id="IPR000477">
    <property type="entry name" value="RT_dom"/>
</dbReference>
<dbReference type="CDD" id="cd01650">
    <property type="entry name" value="RT_nLTR_like"/>
    <property type="match status" value="1"/>
</dbReference>
<dbReference type="SUPFAM" id="SSF56672">
    <property type="entry name" value="DNA/RNA polymerases"/>
    <property type="match status" value="1"/>
</dbReference>
<dbReference type="Pfam" id="PF03372">
    <property type="entry name" value="Exo_endo_phos"/>
    <property type="match status" value="1"/>
</dbReference>
<reference evidence="2" key="1">
    <citation type="submission" date="2021-02" db="EMBL/GenBank/DDBJ databases">
        <authorList>
            <person name="Nowell W R."/>
        </authorList>
    </citation>
    <scope>NUCLEOTIDE SEQUENCE</scope>
</reference>
<evidence type="ECO:0000313" key="2">
    <source>
        <dbReference type="EMBL" id="CAF1053110.1"/>
    </source>
</evidence>
<dbReference type="Gene3D" id="3.60.10.10">
    <property type="entry name" value="Endonuclease/exonuclease/phosphatase"/>
    <property type="match status" value="1"/>
</dbReference>
<dbReference type="InterPro" id="IPR036691">
    <property type="entry name" value="Endo/exonu/phosph_ase_sf"/>
</dbReference>
<dbReference type="CDD" id="cd09076">
    <property type="entry name" value="L1-EN"/>
    <property type="match status" value="1"/>
</dbReference>
<gene>
    <name evidence="2" type="ORF">CJN711_LOCUS4845</name>
</gene>
<evidence type="ECO:0000313" key="3">
    <source>
        <dbReference type="Proteomes" id="UP000663855"/>
    </source>
</evidence>
<dbReference type="GO" id="GO:0003824">
    <property type="term" value="F:catalytic activity"/>
    <property type="evidence" value="ECO:0007669"/>
    <property type="project" value="InterPro"/>
</dbReference>